<reference evidence="2 3" key="1">
    <citation type="journal article" date="2010" name="Nat. Biotechnol.">
        <title>Genome sequence of the model mushroom Schizophyllum commune.</title>
        <authorList>
            <person name="Ohm R.A."/>
            <person name="de Jong J.F."/>
            <person name="Lugones L.G."/>
            <person name="Aerts A."/>
            <person name="Kothe E."/>
            <person name="Stajich J.E."/>
            <person name="de Vries R.P."/>
            <person name="Record E."/>
            <person name="Levasseur A."/>
            <person name="Baker S.E."/>
            <person name="Bartholomew K.A."/>
            <person name="Coutinho P.M."/>
            <person name="Erdmann S."/>
            <person name="Fowler T.J."/>
            <person name="Gathman A.C."/>
            <person name="Lombard V."/>
            <person name="Henrissat B."/>
            <person name="Knabe N."/>
            <person name="Kuees U."/>
            <person name="Lilly W.W."/>
            <person name="Lindquist E."/>
            <person name="Lucas S."/>
            <person name="Magnuson J.K."/>
            <person name="Piumi F."/>
            <person name="Raudaskoski M."/>
            <person name="Salamov A."/>
            <person name="Schmutz J."/>
            <person name="Schwarze F.W.M.R."/>
            <person name="vanKuyk P.A."/>
            <person name="Horton J.S."/>
            <person name="Grigoriev I.V."/>
            <person name="Woesten H.A.B."/>
        </authorList>
    </citation>
    <scope>NUCLEOTIDE SEQUENCE [LARGE SCALE GENOMIC DNA]</scope>
    <source>
        <strain evidence="3">H4-8 / FGSC 9210</strain>
    </source>
</reference>
<feature type="domain" description="C2H2-type" evidence="1">
    <location>
        <begin position="502"/>
        <end position="523"/>
    </location>
</feature>
<dbReference type="VEuPathDB" id="FungiDB:SCHCODRAFT_0269979"/>
<dbReference type="Proteomes" id="UP000007431">
    <property type="component" value="Unassembled WGS sequence"/>
</dbReference>
<dbReference type="OrthoDB" id="2322499at2759"/>
<keyword evidence="3" id="KW-1185">Reference proteome</keyword>
<dbReference type="KEGG" id="scm:SCHCO_0269979"/>
<dbReference type="EMBL" id="GL377303">
    <property type="protein sequence ID" value="EFI99863.1"/>
    <property type="molecule type" value="Genomic_DNA"/>
</dbReference>
<dbReference type="OMA" id="CCNTETI"/>
<dbReference type="AlphaFoldDB" id="D8PTZ3"/>
<dbReference type="GeneID" id="9597035"/>
<organism evidence="3">
    <name type="scientific">Schizophyllum commune (strain H4-8 / FGSC 9210)</name>
    <name type="common">Split gill fungus</name>
    <dbReference type="NCBI Taxonomy" id="578458"/>
    <lineage>
        <taxon>Eukaryota</taxon>
        <taxon>Fungi</taxon>
        <taxon>Dikarya</taxon>
        <taxon>Basidiomycota</taxon>
        <taxon>Agaricomycotina</taxon>
        <taxon>Agaricomycetes</taxon>
        <taxon>Agaricomycetidae</taxon>
        <taxon>Agaricales</taxon>
        <taxon>Schizophyllaceae</taxon>
        <taxon>Schizophyllum</taxon>
    </lineage>
</organism>
<proteinExistence type="predicted"/>
<sequence>MSRTFAYVWRASIAGVKGPSLPPKPDDMNEPQYVDLLWGKGCHYCGSMTRITTSWYARRRYCKECLPVQFKHYEDLSGTIISLVKDGYELSRFIPHIYADVSDRHWRFPVDFLRRYSKEFRERKISIQDKDAVAEWVCEKTLHCKELQRHSREFAKWEQQCQDDRKAELERKRDLREQAIIKRLTDMGWGDEIAQLPDGALGAQKSVRTVQPLTEKAWQALSRNLVQFLKDQRVERFRLQEERALESRHELLLEVYPEFRLTKPFGAILPGPCDIAKSDLFLDAVKAVPFDQDMPRQAILDVLKSLPQSYFDDWRTQREQELIAFIQKRIDEPISLPVPARTVAEAIGTRTVTRDILSLATVNFWYGMDGRGITCPSVLMWPRFGVHHYDDSWYSWSTERIHFANVGQLMALRMVELLGKDPHKTTAEEMDRLDPWYYIDKPGSIKDGMHIVYSWRCVFHNFTDGADRYLKLLGEDDTKVARTQFADRDCTRLRFKNKDSLCAHCDARFSASPELWSHLFTAHDIDSPRWRDFTPGVDVHYTHFKHARLPAPKSSLPFAPRVPRLAKGARIKLIQGDAPWI</sequence>
<evidence type="ECO:0000313" key="2">
    <source>
        <dbReference type="EMBL" id="EFI99863.1"/>
    </source>
</evidence>
<name>D8PTZ3_SCHCM</name>
<evidence type="ECO:0000313" key="3">
    <source>
        <dbReference type="Proteomes" id="UP000007431"/>
    </source>
</evidence>
<dbReference type="RefSeq" id="XP_003034766.1">
    <property type="nucleotide sequence ID" value="XM_003034720.1"/>
</dbReference>
<dbReference type="InParanoid" id="D8PTZ3"/>
<gene>
    <name evidence="2" type="ORF">SCHCODRAFT_269979</name>
</gene>
<evidence type="ECO:0000259" key="1">
    <source>
        <dbReference type="PROSITE" id="PS00028"/>
    </source>
</evidence>
<dbReference type="HOGENOM" id="CLU_010790_4_0_1"/>
<dbReference type="InterPro" id="IPR013087">
    <property type="entry name" value="Znf_C2H2_type"/>
</dbReference>
<dbReference type="PROSITE" id="PS00028">
    <property type="entry name" value="ZINC_FINGER_C2H2_1"/>
    <property type="match status" value="1"/>
</dbReference>
<protein>
    <recommendedName>
        <fullName evidence="1">C2H2-type domain-containing protein</fullName>
    </recommendedName>
</protein>
<accession>D8PTZ3</accession>